<dbReference type="Pfam" id="PF06320">
    <property type="entry name" value="GCN5L1"/>
    <property type="match status" value="1"/>
</dbReference>
<comment type="caution">
    <text evidence="4">The sequence shown here is derived from an EMBL/GenBank/DDBJ whole genome shotgun (WGS) entry which is preliminary data.</text>
</comment>
<evidence type="ECO:0000256" key="1">
    <source>
        <dbReference type="ARBA" id="ARBA00007133"/>
    </source>
</evidence>
<sequence>PYIKRIFPFFCLVSLFVFKRMLSAVLKKHQATQLRQKLLISYRRQLMSKAVDDLVVVLLRAVDENVCKAYHNQRRLNTEIKQLIAKVQVYSQQVKEWLKSVDDFNKAFKELGDVENWTARMERETLILDGCLRLALNHSPYVKMTGAHSIFPFP</sequence>
<evidence type="ECO:0000313" key="5">
    <source>
        <dbReference type="Proteomes" id="UP000324629"/>
    </source>
</evidence>
<comment type="similarity">
    <text evidence="1">Belongs to the BLOC1S1 family.</text>
</comment>
<accession>A0A5J4NT02</accession>
<dbReference type="Proteomes" id="UP000324629">
    <property type="component" value="Unassembled WGS sequence"/>
</dbReference>
<feature type="chain" id="PRO_5023850315" description="Biogenesis of lysosome-related organelles complex 1 subunit 1" evidence="3">
    <location>
        <begin position="24"/>
        <end position="154"/>
    </location>
</feature>
<reference evidence="4 5" key="1">
    <citation type="journal article" date="2019" name="Gigascience">
        <title>Whole-genome sequence of the oriental lung fluke Paragonimus westermani.</title>
        <authorList>
            <person name="Oey H."/>
            <person name="Zakrzewski M."/>
            <person name="Narain K."/>
            <person name="Devi K.R."/>
            <person name="Agatsuma T."/>
            <person name="Nawaratna S."/>
            <person name="Gobert G.N."/>
            <person name="Jones M.K."/>
            <person name="Ragan M.A."/>
            <person name="McManus D.P."/>
            <person name="Krause L."/>
        </authorList>
    </citation>
    <scope>NUCLEOTIDE SEQUENCE [LARGE SCALE GENOMIC DNA]</scope>
    <source>
        <strain evidence="4 5">IND2009</strain>
    </source>
</reference>
<dbReference type="GO" id="GO:0016197">
    <property type="term" value="P:endosomal transport"/>
    <property type="evidence" value="ECO:0007669"/>
    <property type="project" value="TreeGrafter"/>
</dbReference>
<keyword evidence="3" id="KW-0732">Signal</keyword>
<dbReference type="PANTHER" id="PTHR13073:SF0">
    <property type="entry name" value="BIOGENESIS OF LYSOSOME-RELATED ORGANELLES COMPLEX 1 SUBUNIT 1"/>
    <property type="match status" value="1"/>
</dbReference>
<feature type="signal peptide" evidence="3">
    <location>
        <begin position="1"/>
        <end position="23"/>
    </location>
</feature>
<feature type="non-terminal residue" evidence="4">
    <location>
        <position position="1"/>
    </location>
</feature>
<dbReference type="EMBL" id="QNGE01001019">
    <property type="protein sequence ID" value="KAA3678631.1"/>
    <property type="molecule type" value="Genomic_DNA"/>
</dbReference>
<protein>
    <recommendedName>
        <fullName evidence="2">Biogenesis of lysosome-related organelles complex 1 subunit 1</fullName>
    </recommendedName>
</protein>
<evidence type="ECO:0000256" key="2">
    <source>
        <dbReference type="ARBA" id="ARBA00019577"/>
    </source>
</evidence>
<dbReference type="PANTHER" id="PTHR13073">
    <property type="entry name" value="BLOC-1 COMPLEX SUBUNIT 1"/>
    <property type="match status" value="1"/>
</dbReference>
<dbReference type="GO" id="GO:0031083">
    <property type="term" value="C:BLOC-1 complex"/>
    <property type="evidence" value="ECO:0007669"/>
    <property type="project" value="InterPro"/>
</dbReference>
<gene>
    <name evidence="4" type="ORF">DEA37_0009340</name>
</gene>
<proteinExistence type="inferred from homology"/>
<keyword evidence="5" id="KW-1185">Reference proteome</keyword>
<dbReference type="InterPro" id="IPR009395">
    <property type="entry name" value="BLOC1S1"/>
</dbReference>
<organism evidence="4 5">
    <name type="scientific">Paragonimus westermani</name>
    <dbReference type="NCBI Taxonomy" id="34504"/>
    <lineage>
        <taxon>Eukaryota</taxon>
        <taxon>Metazoa</taxon>
        <taxon>Spiralia</taxon>
        <taxon>Lophotrochozoa</taxon>
        <taxon>Platyhelminthes</taxon>
        <taxon>Trematoda</taxon>
        <taxon>Digenea</taxon>
        <taxon>Plagiorchiida</taxon>
        <taxon>Troglotremata</taxon>
        <taxon>Troglotrematidae</taxon>
        <taxon>Paragonimus</taxon>
    </lineage>
</organism>
<evidence type="ECO:0000256" key="3">
    <source>
        <dbReference type="SAM" id="SignalP"/>
    </source>
</evidence>
<dbReference type="AlphaFoldDB" id="A0A5J4NT02"/>
<evidence type="ECO:0000313" key="4">
    <source>
        <dbReference type="EMBL" id="KAA3678631.1"/>
    </source>
</evidence>
<name>A0A5J4NT02_9TREM</name>